<gene>
    <name evidence="7" type="ORF">PL8927_270310</name>
</gene>
<evidence type="ECO:0000256" key="1">
    <source>
        <dbReference type="ARBA" id="ARBA00004651"/>
    </source>
</evidence>
<evidence type="ECO:0000256" key="4">
    <source>
        <dbReference type="ARBA" id="ARBA00022989"/>
    </source>
</evidence>
<protein>
    <submittedName>
        <fullName evidence="7">Uncharacterized protein</fullName>
    </submittedName>
</protein>
<keyword evidence="8" id="KW-1185">Reference proteome</keyword>
<feature type="transmembrane region" description="Helical" evidence="6">
    <location>
        <begin position="131"/>
        <end position="155"/>
    </location>
</feature>
<evidence type="ECO:0000256" key="2">
    <source>
        <dbReference type="ARBA" id="ARBA00022475"/>
    </source>
</evidence>
<feature type="transmembrane region" description="Helical" evidence="6">
    <location>
        <begin position="167"/>
        <end position="189"/>
    </location>
</feature>
<name>A0A7Z9BMM3_9CYAN</name>
<sequence length="317" mass="34435">MSTSSGLNFQMNRMRKIGPSVLGFLLFAISIWAISQKLERYSIDDVLISLSNIPKSHQSGAIFLMLMSYLMTTGYDILAFSYIGFPLHYGKVALGAFISYAISNNVGLSLLTGSAVRYRLYSGWRVPPGVIAQVIAFANLTFWLGLFGVCGLVFILTPLQIPSILDLPFVSVRPVGIIFLLAIAAYLFWSSFNHQPLKVGEWELNFPTVGLSLALIAFASVDWGAAGGVLYLLLPAGSTSSYLSCFSIYLLAMTASMISNIPGGLGVFETVVLTLVSPEANPAEVLAALLAYRAVYYLLPLIIATLLLGIHELKKQR</sequence>
<feature type="transmembrane region" description="Helical" evidence="6">
    <location>
        <begin position="285"/>
        <end position="310"/>
    </location>
</feature>
<proteinExistence type="predicted"/>
<accession>A0A7Z9BMM3</accession>
<evidence type="ECO:0000313" key="8">
    <source>
        <dbReference type="Proteomes" id="UP000184550"/>
    </source>
</evidence>
<feature type="transmembrane region" description="Helical" evidence="6">
    <location>
        <begin position="61"/>
        <end position="85"/>
    </location>
</feature>
<evidence type="ECO:0000256" key="5">
    <source>
        <dbReference type="ARBA" id="ARBA00023136"/>
    </source>
</evidence>
<keyword evidence="3 6" id="KW-0812">Transmembrane</keyword>
<dbReference type="Pfam" id="PF03706">
    <property type="entry name" value="LPG_synthase_TM"/>
    <property type="match status" value="1"/>
</dbReference>
<comment type="caution">
    <text evidence="7">The sequence shown here is derived from an EMBL/GenBank/DDBJ whole genome shotgun (WGS) entry which is preliminary data.</text>
</comment>
<feature type="transmembrane region" description="Helical" evidence="6">
    <location>
        <begin position="246"/>
        <end position="265"/>
    </location>
</feature>
<keyword evidence="5 6" id="KW-0472">Membrane</keyword>
<organism evidence="7 8">
    <name type="scientific">Planktothrix serta PCC 8927</name>
    <dbReference type="NCBI Taxonomy" id="671068"/>
    <lineage>
        <taxon>Bacteria</taxon>
        <taxon>Bacillati</taxon>
        <taxon>Cyanobacteriota</taxon>
        <taxon>Cyanophyceae</taxon>
        <taxon>Oscillatoriophycideae</taxon>
        <taxon>Oscillatoriales</taxon>
        <taxon>Microcoleaceae</taxon>
        <taxon>Planktothrix</taxon>
    </lineage>
</organism>
<dbReference type="EMBL" id="CZCU02000099">
    <property type="protein sequence ID" value="VXD14231.1"/>
    <property type="molecule type" value="Genomic_DNA"/>
</dbReference>
<dbReference type="AlphaFoldDB" id="A0A7Z9BMM3"/>
<evidence type="ECO:0000256" key="6">
    <source>
        <dbReference type="SAM" id="Phobius"/>
    </source>
</evidence>
<dbReference type="InterPro" id="IPR022791">
    <property type="entry name" value="L-PG_synthase/AglD"/>
</dbReference>
<dbReference type="Proteomes" id="UP000184550">
    <property type="component" value="Unassembled WGS sequence"/>
</dbReference>
<evidence type="ECO:0000256" key="3">
    <source>
        <dbReference type="ARBA" id="ARBA00022692"/>
    </source>
</evidence>
<evidence type="ECO:0000313" key="7">
    <source>
        <dbReference type="EMBL" id="VXD14231.1"/>
    </source>
</evidence>
<dbReference type="GO" id="GO:0005886">
    <property type="term" value="C:plasma membrane"/>
    <property type="evidence" value="ECO:0007669"/>
    <property type="project" value="UniProtKB-SubCell"/>
</dbReference>
<comment type="subcellular location">
    <subcellularLocation>
        <location evidence="1">Cell membrane</location>
        <topology evidence="1">Multi-pass membrane protein</topology>
    </subcellularLocation>
</comment>
<feature type="transmembrane region" description="Helical" evidence="6">
    <location>
        <begin position="92"/>
        <end position="111"/>
    </location>
</feature>
<reference evidence="7" key="1">
    <citation type="submission" date="2019-10" db="EMBL/GenBank/DDBJ databases">
        <authorList>
            <consortium name="Genoscope - CEA"/>
            <person name="William W."/>
        </authorList>
    </citation>
    <scope>NUCLEOTIDE SEQUENCE [LARGE SCALE GENOMIC DNA]</scope>
    <source>
        <strain evidence="7">BBR_PRJEB10992</strain>
    </source>
</reference>
<keyword evidence="2" id="KW-1003">Cell membrane</keyword>
<feature type="transmembrane region" description="Helical" evidence="6">
    <location>
        <begin position="209"/>
        <end position="234"/>
    </location>
</feature>
<keyword evidence="4 6" id="KW-1133">Transmembrane helix</keyword>